<protein>
    <recommendedName>
        <fullName evidence="3">PRC-barrel domain-containing protein</fullName>
    </recommendedName>
</protein>
<sequence>MRLVPSSILAASAAALLLSGAASAQTSEAQTSQVQAPQASPDAARPPLMTAPRPDDTPATPPAASPEGLGGDAPSDEMQRAAPSVAAIPHLLTPEEARTLIGKEVRTRDGQPGGSIKDFTLDGSAAAIERIVLAPAEGSGADGKLRSLPVSMLRTDIAGAAASSDGSTPPTLDLPAAELARAPEFTYGEGVKTVSGQPQ</sequence>
<keyword evidence="2" id="KW-0732">Signal</keyword>
<feature type="signal peptide" evidence="2">
    <location>
        <begin position="1"/>
        <end position="24"/>
    </location>
</feature>
<keyword evidence="4" id="KW-0614">Plasmid</keyword>
<geneLocation type="plasmid" evidence="4 5">
    <name>AbAZ39_p1</name>
</geneLocation>
<dbReference type="InterPro" id="IPR011033">
    <property type="entry name" value="PRC_barrel-like_sf"/>
</dbReference>
<accession>A0A060DMD4</accession>
<feature type="chain" id="PRO_5001582783" description="PRC-barrel domain-containing protein" evidence="2">
    <location>
        <begin position="25"/>
        <end position="199"/>
    </location>
</feature>
<dbReference type="AlphaFoldDB" id="A0A060DMD4"/>
<proteinExistence type="predicted"/>
<evidence type="ECO:0000259" key="3">
    <source>
        <dbReference type="Pfam" id="PF05239"/>
    </source>
</evidence>
<organism evidence="4 5">
    <name type="scientific">Azospirillum argentinense</name>
    <dbReference type="NCBI Taxonomy" id="2970906"/>
    <lineage>
        <taxon>Bacteria</taxon>
        <taxon>Pseudomonadati</taxon>
        <taxon>Pseudomonadota</taxon>
        <taxon>Alphaproteobacteria</taxon>
        <taxon>Rhodospirillales</taxon>
        <taxon>Azospirillaceae</taxon>
        <taxon>Azospirillum</taxon>
    </lineage>
</organism>
<dbReference type="Pfam" id="PF05239">
    <property type="entry name" value="PRC"/>
    <property type="match status" value="1"/>
</dbReference>
<dbReference type="SUPFAM" id="SSF50346">
    <property type="entry name" value="PRC-barrel domain"/>
    <property type="match status" value="1"/>
</dbReference>
<evidence type="ECO:0000256" key="1">
    <source>
        <dbReference type="SAM" id="MobiDB-lite"/>
    </source>
</evidence>
<dbReference type="EMBL" id="CP007794">
    <property type="protein sequence ID" value="AIB14047.1"/>
    <property type="molecule type" value="Genomic_DNA"/>
</dbReference>
<feature type="domain" description="PRC-barrel" evidence="3">
    <location>
        <begin position="96"/>
        <end position="151"/>
    </location>
</feature>
<feature type="region of interest" description="Disordered" evidence="1">
    <location>
        <begin position="20"/>
        <end position="93"/>
    </location>
</feature>
<dbReference type="KEGG" id="abq:ABAZ39_19160"/>
<evidence type="ECO:0000256" key="2">
    <source>
        <dbReference type="SAM" id="SignalP"/>
    </source>
</evidence>
<dbReference type="InterPro" id="IPR027275">
    <property type="entry name" value="PRC-brl_dom"/>
</dbReference>
<dbReference type="Proteomes" id="UP000027186">
    <property type="component" value="Plasmid AbAZ39_p1"/>
</dbReference>
<name>A0A060DMD4_9PROT</name>
<reference evidence="4 5" key="1">
    <citation type="journal article" date="2014" name="Genome Announc.">
        <title>Complete Genome Sequence of the Model Rhizosphere Strain Azospirillum brasilense Az39, Successfully Applied in Agriculture.</title>
        <authorList>
            <person name="Rivera D."/>
            <person name="Revale S."/>
            <person name="Molina R."/>
            <person name="Gualpa J."/>
            <person name="Puente M."/>
            <person name="Maroniche G."/>
            <person name="Paris G."/>
            <person name="Baker D."/>
            <person name="Clavijo B."/>
            <person name="McLay K."/>
            <person name="Spaepen S."/>
            <person name="Perticari A."/>
            <person name="Vazquez M."/>
            <person name="Wisniewski-Dye F."/>
            <person name="Watkins C."/>
            <person name="Martinez-Abarca F."/>
            <person name="Vanderleyden J."/>
            <person name="Cassan F."/>
        </authorList>
    </citation>
    <scope>NUCLEOTIDE SEQUENCE [LARGE SCALE GENOMIC DNA]</scope>
    <source>
        <strain evidence="4 5">Az39</strain>
        <plasmid evidence="4">AbAZ39_p1</plasmid>
    </source>
</reference>
<dbReference type="RefSeq" id="WP_040134345.1">
    <property type="nucleotide sequence ID" value="NZ_CP007794.1"/>
</dbReference>
<gene>
    <name evidence="4" type="ORF">ABAZ39_19160</name>
</gene>
<evidence type="ECO:0000313" key="5">
    <source>
        <dbReference type="Proteomes" id="UP000027186"/>
    </source>
</evidence>
<feature type="compositionally biased region" description="Low complexity" evidence="1">
    <location>
        <begin position="20"/>
        <end position="36"/>
    </location>
</feature>
<evidence type="ECO:0000313" key="4">
    <source>
        <dbReference type="EMBL" id="AIB14047.1"/>
    </source>
</evidence>